<proteinExistence type="predicted"/>
<keyword evidence="2" id="KW-1185">Reference proteome</keyword>
<evidence type="ECO:0000313" key="2">
    <source>
        <dbReference type="Proteomes" id="UP001164539"/>
    </source>
</evidence>
<accession>A0ACC1YFU9</accession>
<name>A0ACC1YFU9_MELAZ</name>
<gene>
    <name evidence="1" type="ORF">OWV82_009206</name>
</gene>
<organism evidence="1 2">
    <name type="scientific">Melia azedarach</name>
    <name type="common">Chinaberry tree</name>
    <dbReference type="NCBI Taxonomy" id="155640"/>
    <lineage>
        <taxon>Eukaryota</taxon>
        <taxon>Viridiplantae</taxon>
        <taxon>Streptophyta</taxon>
        <taxon>Embryophyta</taxon>
        <taxon>Tracheophyta</taxon>
        <taxon>Spermatophyta</taxon>
        <taxon>Magnoliopsida</taxon>
        <taxon>eudicotyledons</taxon>
        <taxon>Gunneridae</taxon>
        <taxon>Pentapetalae</taxon>
        <taxon>rosids</taxon>
        <taxon>malvids</taxon>
        <taxon>Sapindales</taxon>
        <taxon>Meliaceae</taxon>
        <taxon>Melia</taxon>
    </lineage>
</organism>
<dbReference type="Proteomes" id="UP001164539">
    <property type="component" value="Chromosome 4"/>
</dbReference>
<dbReference type="EMBL" id="CM051397">
    <property type="protein sequence ID" value="KAJ4721530.1"/>
    <property type="molecule type" value="Genomic_DNA"/>
</dbReference>
<reference evidence="1 2" key="1">
    <citation type="journal article" date="2023" name="Science">
        <title>Complex scaffold remodeling in plant triterpene biosynthesis.</title>
        <authorList>
            <person name="De La Pena R."/>
            <person name="Hodgson H."/>
            <person name="Liu J.C."/>
            <person name="Stephenson M.J."/>
            <person name="Martin A.C."/>
            <person name="Owen C."/>
            <person name="Harkess A."/>
            <person name="Leebens-Mack J."/>
            <person name="Jimenez L.E."/>
            <person name="Osbourn A."/>
            <person name="Sattely E.S."/>
        </authorList>
    </citation>
    <scope>NUCLEOTIDE SEQUENCE [LARGE SCALE GENOMIC DNA]</scope>
    <source>
        <strain evidence="2">cv. JPN11</strain>
        <tissue evidence="1">Leaf</tissue>
    </source>
</reference>
<sequence length="352" mass="40303">MFSPTFKHCCLDHCEFEDIAIIGKLKNLEILSFLWSNIAQLPSELGQLTKLRLLDLSDCYNLKVIAPRVISSLIRLEELYMSNCSVEWENEGSNGESSNPSLNELMHLPYLSALEIDIENENVLTRRLALQKAGKKTSRILKLKFNSTSIRSENLQGVKDVEYLYLDKLQGVKNVVFELDTEGFTQLKHLHVQNNPEFLCIVDSMERVSCDAFPLLESLTLHYLINLEKICRDELRAKSFHELNIIKIAMIDCENMEEIFAIGGENDANNNQVHDKIEFAQLTSLSLRSLPQLTCFCKVITTQENLITRSSSQLFSEKVLLPNLEALELYEINVEKIWHNQLPILSSYAFEA</sequence>
<evidence type="ECO:0000313" key="1">
    <source>
        <dbReference type="EMBL" id="KAJ4721530.1"/>
    </source>
</evidence>
<protein>
    <submittedName>
        <fullName evidence="1">Disease resistance protein</fullName>
    </submittedName>
</protein>
<comment type="caution">
    <text evidence="1">The sequence shown here is derived from an EMBL/GenBank/DDBJ whole genome shotgun (WGS) entry which is preliminary data.</text>
</comment>